<keyword evidence="3" id="KW-1185">Reference proteome</keyword>
<dbReference type="STRING" id="1411621.AUC43_09825"/>
<proteinExistence type="predicted"/>
<gene>
    <name evidence="2" type="ORF">AUC43_09825</name>
</gene>
<sequence>MRLRLRLFEFEDLPWFPTVIRAGMMDYLRFMISALGTYRPIAPLLAEGLRRTGQTALLELGAGAGGGTETVWRALQAEGLADVTVTLTDLYPQPAAWADIAQRTQGRIGHEPAPVNALAVPAHLTGFRVIFSAFHHFPPAAAQALLHDAVRAGTGIGVFEGAGKHWAELLLAWTVLPVAQLLLTPFFRPFRLSRLVFTYLIPLIPLCTIWDGSVSLLRMYSTQELLALAQQADPTQQFTWQAGKKRHWWGPEVTYLIGWPNAPLNEELRMRNEVLPEPPLH</sequence>
<dbReference type="Proteomes" id="UP000059542">
    <property type="component" value="Chromosome"/>
</dbReference>
<evidence type="ECO:0000256" key="1">
    <source>
        <dbReference type="SAM" id="Phobius"/>
    </source>
</evidence>
<keyword evidence="1" id="KW-1133">Transmembrane helix</keyword>
<dbReference type="RefSeq" id="WP_068192491.1">
    <property type="nucleotide sequence ID" value="NZ_CP013909.1"/>
</dbReference>
<feature type="transmembrane region" description="Helical" evidence="1">
    <location>
        <begin position="199"/>
        <end position="217"/>
    </location>
</feature>
<keyword evidence="1" id="KW-0812">Transmembrane</keyword>
<dbReference type="SUPFAM" id="SSF53335">
    <property type="entry name" value="S-adenosyl-L-methionine-dependent methyltransferases"/>
    <property type="match status" value="1"/>
</dbReference>
<keyword evidence="1" id="KW-0472">Membrane</keyword>
<evidence type="ECO:0008006" key="4">
    <source>
        <dbReference type="Google" id="ProtNLM"/>
    </source>
</evidence>
<dbReference type="Gene3D" id="3.40.50.150">
    <property type="entry name" value="Vaccinia Virus protein VP39"/>
    <property type="match status" value="1"/>
</dbReference>
<reference evidence="2 3" key="1">
    <citation type="submission" date="2015-12" db="EMBL/GenBank/DDBJ databases">
        <authorList>
            <person name="Shamseldin A."/>
            <person name="Moawad H."/>
            <person name="Abd El-Rahim W.M."/>
            <person name="Sadowsky M.J."/>
        </authorList>
    </citation>
    <scope>NUCLEOTIDE SEQUENCE [LARGE SCALE GENOMIC DNA]</scope>
    <source>
        <strain evidence="2 3">DG5B</strain>
    </source>
</reference>
<name>A0A0U3SGR4_9BACT</name>
<dbReference type="KEGG" id="hyg:AUC43_09825"/>
<dbReference type="AlphaFoldDB" id="A0A0U3SGR4"/>
<dbReference type="OrthoDB" id="117053at2"/>
<evidence type="ECO:0000313" key="3">
    <source>
        <dbReference type="Proteomes" id="UP000059542"/>
    </source>
</evidence>
<dbReference type="EMBL" id="CP013909">
    <property type="protein sequence ID" value="ALW85366.1"/>
    <property type="molecule type" value="Genomic_DNA"/>
</dbReference>
<protein>
    <recommendedName>
        <fullName evidence="4">Class I SAM-dependent methyltransferase</fullName>
    </recommendedName>
</protein>
<evidence type="ECO:0000313" key="2">
    <source>
        <dbReference type="EMBL" id="ALW85366.1"/>
    </source>
</evidence>
<organism evidence="2 3">
    <name type="scientific">Hymenobacter sedentarius</name>
    <dbReference type="NCBI Taxonomy" id="1411621"/>
    <lineage>
        <taxon>Bacteria</taxon>
        <taxon>Pseudomonadati</taxon>
        <taxon>Bacteroidota</taxon>
        <taxon>Cytophagia</taxon>
        <taxon>Cytophagales</taxon>
        <taxon>Hymenobacteraceae</taxon>
        <taxon>Hymenobacter</taxon>
    </lineage>
</organism>
<accession>A0A0U3SGR4</accession>
<dbReference type="InterPro" id="IPR029063">
    <property type="entry name" value="SAM-dependent_MTases_sf"/>
</dbReference>